<evidence type="ECO:0000313" key="2">
    <source>
        <dbReference type="Proteomes" id="UP001162992"/>
    </source>
</evidence>
<organism evidence="1 2">
    <name type="scientific">Diphasiastrum complanatum</name>
    <name type="common">Issler's clubmoss</name>
    <name type="synonym">Lycopodium complanatum</name>
    <dbReference type="NCBI Taxonomy" id="34168"/>
    <lineage>
        <taxon>Eukaryota</taxon>
        <taxon>Viridiplantae</taxon>
        <taxon>Streptophyta</taxon>
        <taxon>Embryophyta</taxon>
        <taxon>Tracheophyta</taxon>
        <taxon>Lycopodiopsida</taxon>
        <taxon>Lycopodiales</taxon>
        <taxon>Lycopodiaceae</taxon>
        <taxon>Lycopodioideae</taxon>
        <taxon>Diphasiastrum</taxon>
    </lineage>
</organism>
<dbReference type="EMBL" id="CM055108">
    <property type="protein sequence ID" value="KAJ7524793.1"/>
    <property type="molecule type" value="Genomic_DNA"/>
</dbReference>
<evidence type="ECO:0000313" key="1">
    <source>
        <dbReference type="EMBL" id="KAJ7524793.1"/>
    </source>
</evidence>
<reference evidence="2" key="1">
    <citation type="journal article" date="2024" name="Proc. Natl. Acad. Sci. U.S.A.">
        <title>Extraordinary preservation of gene collinearity over three hundred million years revealed in homosporous lycophytes.</title>
        <authorList>
            <person name="Li C."/>
            <person name="Wickell D."/>
            <person name="Kuo L.Y."/>
            <person name="Chen X."/>
            <person name="Nie B."/>
            <person name="Liao X."/>
            <person name="Peng D."/>
            <person name="Ji J."/>
            <person name="Jenkins J."/>
            <person name="Williams M."/>
            <person name="Shu S."/>
            <person name="Plott C."/>
            <person name="Barry K."/>
            <person name="Rajasekar S."/>
            <person name="Grimwood J."/>
            <person name="Han X."/>
            <person name="Sun S."/>
            <person name="Hou Z."/>
            <person name="He W."/>
            <person name="Dai G."/>
            <person name="Sun C."/>
            <person name="Schmutz J."/>
            <person name="Leebens-Mack J.H."/>
            <person name="Li F.W."/>
            <person name="Wang L."/>
        </authorList>
    </citation>
    <scope>NUCLEOTIDE SEQUENCE [LARGE SCALE GENOMIC DNA]</scope>
    <source>
        <strain evidence="2">cv. PW_Plant_1</strain>
    </source>
</reference>
<sequence>MKENFGRGLPTMSIPSVWNTGRLLSPHRVRQIQKAFYNLKVTLLCGFVTILVLRGTIGAGNFGTPAQDFNDIRELLPRRKEPSRVLTELKEPKRQEGLETHSGPRYSYSLGPKITNWDEQRKQWLATHSLPTTTKPRILLVTGSQPTPCDNPVGDHYLLKALKNKVDYSRLHGVEIFYKMAHLDQEMGGYWAKLPLLHKLMLAHPEADWLWWMDSDSFFTDMTFQLPMERYESYHLVLHGWEEMVYEKKNWAGLNTGSFLLRNSQCALDLLQAWALMGSKGSIRTEAGKLPTKSLAGRPEFEEDDQSALIHLLVTQRSVWKEKVYIENSFYLHGHGQSWLRNMST</sequence>
<gene>
    <name evidence="1" type="ORF">O6H91_17G022300</name>
</gene>
<proteinExistence type="predicted"/>
<keyword evidence="2" id="KW-1185">Reference proteome</keyword>
<accession>A0ACC2B4T1</accession>
<name>A0ACC2B4T1_DIPCM</name>
<dbReference type="Proteomes" id="UP001162992">
    <property type="component" value="Chromosome 17"/>
</dbReference>
<protein>
    <submittedName>
        <fullName evidence="1">Uncharacterized protein</fullName>
    </submittedName>
</protein>
<comment type="caution">
    <text evidence="1">The sequence shown here is derived from an EMBL/GenBank/DDBJ whole genome shotgun (WGS) entry which is preliminary data.</text>
</comment>